<keyword evidence="3" id="KW-0804">Transcription</keyword>
<dbReference type="InterPro" id="IPR050807">
    <property type="entry name" value="TransReg_Diox_bact_type"/>
</dbReference>
<dbReference type="SMART" id="SM00530">
    <property type="entry name" value="HTH_XRE"/>
    <property type="match status" value="1"/>
</dbReference>
<dbReference type="EMBL" id="AAMS01000003">
    <property type="protein sequence ID" value="EAQ07162.1"/>
    <property type="molecule type" value="Genomic_DNA"/>
</dbReference>
<dbReference type="PROSITE" id="PS50943">
    <property type="entry name" value="HTH_CROC1"/>
    <property type="match status" value="1"/>
</dbReference>
<dbReference type="GO" id="GO:0003700">
    <property type="term" value="F:DNA-binding transcription factor activity"/>
    <property type="evidence" value="ECO:0007669"/>
    <property type="project" value="TreeGrafter"/>
</dbReference>
<dbReference type="GO" id="GO:0005829">
    <property type="term" value="C:cytosol"/>
    <property type="evidence" value="ECO:0007669"/>
    <property type="project" value="TreeGrafter"/>
</dbReference>
<accession>A3V3V5</accession>
<dbReference type="InterPro" id="IPR001387">
    <property type="entry name" value="Cro/C1-type_HTH"/>
</dbReference>
<protein>
    <submittedName>
        <fullName evidence="5">Transcriptional regulator, putative</fullName>
    </submittedName>
</protein>
<keyword evidence="1" id="KW-0805">Transcription regulation</keyword>
<gene>
    <name evidence="5" type="ORF">SKA53_02161</name>
</gene>
<evidence type="ECO:0000313" key="5">
    <source>
        <dbReference type="EMBL" id="EAQ07162.1"/>
    </source>
</evidence>
<dbReference type="STRING" id="314232.SKA53_02161"/>
<dbReference type="Pfam" id="PF01381">
    <property type="entry name" value="HTH_3"/>
    <property type="match status" value="1"/>
</dbReference>
<proteinExistence type="predicted"/>
<name>A3V3V5_9RHOB</name>
<dbReference type="RefSeq" id="WP_007204392.1">
    <property type="nucleotide sequence ID" value="NZ_CH672414.1"/>
</dbReference>
<feature type="domain" description="HTH cro/C1-type" evidence="4">
    <location>
        <begin position="35"/>
        <end position="89"/>
    </location>
</feature>
<dbReference type="SUPFAM" id="SSF47413">
    <property type="entry name" value="lambda repressor-like DNA-binding domains"/>
    <property type="match status" value="1"/>
</dbReference>
<reference evidence="5 6" key="1">
    <citation type="submission" date="2006-01" db="EMBL/GenBank/DDBJ databases">
        <authorList>
            <person name="Hagstrom A."/>
            <person name="Ferriera S."/>
            <person name="Johnson J."/>
            <person name="Kravitz S."/>
            <person name="Halpern A."/>
            <person name="Remington K."/>
            <person name="Beeson K."/>
            <person name="Tran B."/>
            <person name="Rogers Y.-H."/>
            <person name="Friedman R."/>
            <person name="Venter J.C."/>
        </authorList>
    </citation>
    <scope>NUCLEOTIDE SEQUENCE [LARGE SCALE GENOMIC DNA]</scope>
    <source>
        <strain evidence="5 6">SKA53</strain>
    </source>
</reference>
<evidence type="ECO:0000256" key="1">
    <source>
        <dbReference type="ARBA" id="ARBA00023015"/>
    </source>
</evidence>
<evidence type="ECO:0000256" key="2">
    <source>
        <dbReference type="ARBA" id="ARBA00023125"/>
    </source>
</evidence>
<dbReference type="Pfam" id="PF09856">
    <property type="entry name" value="ScfRs"/>
    <property type="match status" value="1"/>
</dbReference>
<dbReference type="PANTHER" id="PTHR46797">
    <property type="entry name" value="HTH-TYPE TRANSCRIPTIONAL REGULATOR"/>
    <property type="match status" value="1"/>
</dbReference>
<dbReference type="HOGENOM" id="CLU_051013_0_0_5"/>
<dbReference type="AlphaFoldDB" id="A3V3V5"/>
<dbReference type="GO" id="GO:0003677">
    <property type="term" value="F:DNA binding"/>
    <property type="evidence" value="ECO:0007669"/>
    <property type="project" value="UniProtKB-KW"/>
</dbReference>
<dbReference type="InterPro" id="IPR018653">
    <property type="entry name" value="ScfR_C"/>
</dbReference>
<evidence type="ECO:0000259" key="4">
    <source>
        <dbReference type="PROSITE" id="PS50943"/>
    </source>
</evidence>
<keyword evidence="2" id="KW-0238">DNA-binding</keyword>
<organism evidence="5 6">
    <name type="scientific">Yoonia vestfoldensis SKA53</name>
    <dbReference type="NCBI Taxonomy" id="314232"/>
    <lineage>
        <taxon>Bacteria</taxon>
        <taxon>Pseudomonadati</taxon>
        <taxon>Pseudomonadota</taxon>
        <taxon>Alphaproteobacteria</taxon>
        <taxon>Rhodobacterales</taxon>
        <taxon>Paracoccaceae</taxon>
        <taxon>Yoonia</taxon>
    </lineage>
</organism>
<dbReference type="Gene3D" id="1.10.260.40">
    <property type="entry name" value="lambda repressor-like DNA-binding domains"/>
    <property type="match status" value="1"/>
</dbReference>
<dbReference type="PANTHER" id="PTHR46797:SF23">
    <property type="entry name" value="HTH-TYPE TRANSCRIPTIONAL REGULATOR SUTR"/>
    <property type="match status" value="1"/>
</dbReference>
<keyword evidence="6" id="KW-1185">Reference proteome</keyword>
<dbReference type="InterPro" id="IPR010982">
    <property type="entry name" value="Lambda_DNA-bd_dom_sf"/>
</dbReference>
<dbReference type="CDD" id="cd00093">
    <property type="entry name" value="HTH_XRE"/>
    <property type="match status" value="1"/>
</dbReference>
<evidence type="ECO:0000313" key="6">
    <source>
        <dbReference type="Proteomes" id="UP000004507"/>
    </source>
</evidence>
<sequence>MRVVNLVKEILTFQIGAATAGQDQMTIERMTGTRIREKRMDIGLRQASLASAVGISPSYLNLIEHNRRRIGGKLLTDLARALGVDPSHLAGGADRDLLDQLHSAATLAGDMAEIARAEELAARFPGWAGLIALQARRLAVLDERIGALTDRMAHDPFLATALHDVISAVTAIRSTAAILVSQEQIDADWQRRFHENIHTDSLRLGKSSEALVAYLEAPADAEQSPDTPMGQVDTFLAKNGYHLPMIEAETATPDEVVRLSGLTGAAAALLGGICRQYAADARALPMAAFAQAAQACNYDPALLATRCGTDFATILRRLPCLPPDAGHPPIGLAVCDAAGALLYLKRVPGFAMPTAGGACPLWPLFGALSRPSQPLRAEAILPGATASHLLCYAIATPLAVHHFDLPPVLRSTMLVMPDMAQGSAAPVPVGIACRICPRADCPSRREPAIIGTVTAL</sequence>
<comment type="caution">
    <text evidence="5">The sequence shown here is derived from an EMBL/GenBank/DDBJ whole genome shotgun (WGS) entry which is preliminary data.</text>
</comment>
<evidence type="ECO:0000256" key="3">
    <source>
        <dbReference type="ARBA" id="ARBA00023163"/>
    </source>
</evidence>
<dbReference type="Proteomes" id="UP000004507">
    <property type="component" value="Unassembled WGS sequence"/>
</dbReference>
<dbReference type="eggNOG" id="COG3800">
    <property type="taxonomic scope" value="Bacteria"/>
</dbReference>